<evidence type="ECO:0000256" key="5">
    <source>
        <dbReference type="SAM" id="Phobius"/>
    </source>
</evidence>
<keyword evidence="4" id="KW-0788">Thiol protease</keyword>
<dbReference type="InterPro" id="IPR013128">
    <property type="entry name" value="Peptidase_C1A"/>
</dbReference>
<evidence type="ECO:0000256" key="3">
    <source>
        <dbReference type="ARBA" id="ARBA00022801"/>
    </source>
</evidence>
<evidence type="ECO:0000313" key="8">
    <source>
        <dbReference type="Proteomes" id="UP000270094"/>
    </source>
</evidence>
<keyword evidence="8" id="KW-1185">Reference proteome</keyword>
<keyword evidence="2" id="KW-0645">Protease</keyword>
<feature type="transmembrane region" description="Helical" evidence="5">
    <location>
        <begin position="17"/>
        <end position="37"/>
    </location>
</feature>
<dbReference type="GO" id="GO:0006508">
    <property type="term" value="P:proteolysis"/>
    <property type="evidence" value="ECO:0007669"/>
    <property type="project" value="UniProtKB-KW"/>
</dbReference>
<dbReference type="Gene3D" id="3.90.70.10">
    <property type="entry name" value="Cysteine proteinases"/>
    <property type="match status" value="1"/>
</dbReference>
<reference evidence="7 8" key="1">
    <citation type="submission" date="2018-11" db="EMBL/GenBank/DDBJ databases">
        <authorList>
            <consortium name="Pathogen Informatics"/>
        </authorList>
    </citation>
    <scope>NUCLEOTIDE SEQUENCE [LARGE SCALE GENOMIC DNA]</scope>
</reference>
<dbReference type="InterPro" id="IPR038765">
    <property type="entry name" value="Papain-like_cys_pep_sf"/>
</dbReference>
<name>A0A3P7I5L8_STRVU</name>
<accession>A0A3P7I5L8</accession>
<dbReference type="InterPro" id="IPR000169">
    <property type="entry name" value="Pept_cys_AS"/>
</dbReference>
<organism evidence="7 8">
    <name type="scientific">Strongylus vulgaris</name>
    <name type="common">Blood worm</name>
    <dbReference type="NCBI Taxonomy" id="40348"/>
    <lineage>
        <taxon>Eukaryota</taxon>
        <taxon>Metazoa</taxon>
        <taxon>Ecdysozoa</taxon>
        <taxon>Nematoda</taxon>
        <taxon>Chromadorea</taxon>
        <taxon>Rhabditida</taxon>
        <taxon>Rhabditina</taxon>
        <taxon>Rhabditomorpha</taxon>
        <taxon>Strongyloidea</taxon>
        <taxon>Strongylidae</taxon>
        <taxon>Strongylus</taxon>
    </lineage>
</organism>
<dbReference type="AlphaFoldDB" id="A0A3P7I5L8"/>
<evidence type="ECO:0000313" key="7">
    <source>
        <dbReference type="EMBL" id="VDM68681.1"/>
    </source>
</evidence>
<dbReference type="InterPro" id="IPR000668">
    <property type="entry name" value="Peptidase_C1A_C"/>
</dbReference>
<proteinExistence type="inferred from homology"/>
<dbReference type="EMBL" id="UYYB01009678">
    <property type="protein sequence ID" value="VDM68681.1"/>
    <property type="molecule type" value="Genomic_DNA"/>
</dbReference>
<dbReference type="GO" id="GO:0008234">
    <property type="term" value="F:cysteine-type peptidase activity"/>
    <property type="evidence" value="ECO:0007669"/>
    <property type="project" value="UniProtKB-KW"/>
</dbReference>
<keyword evidence="5" id="KW-0472">Membrane</keyword>
<dbReference type="Pfam" id="PF00112">
    <property type="entry name" value="Peptidase_C1"/>
    <property type="match status" value="1"/>
</dbReference>
<dbReference type="PANTHER" id="PTHR12411">
    <property type="entry name" value="CYSTEINE PROTEASE FAMILY C1-RELATED"/>
    <property type="match status" value="1"/>
</dbReference>
<dbReference type="PROSITE" id="PS00139">
    <property type="entry name" value="THIOL_PROTEASE_CYS"/>
    <property type="match status" value="1"/>
</dbReference>
<feature type="domain" description="Peptidase C1A papain C-terminal" evidence="6">
    <location>
        <begin position="116"/>
        <end position="183"/>
    </location>
</feature>
<dbReference type="SUPFAM" id="SSF54001">
    <property type="entry name" value="Cysteine proteinases"/>
    <property type="match status" value="1"/>
</dbReference>
<dbReference type="OrthoDB" id="640249at2759"/>
<keyword evidence="3" id="KW-0378">Hydrolase</keyword>
<sequence length="187" mass="21138">MTDNATINLDMVCQERIMIAIFLTLFTASFVTANKIMSIAEFKARPIPEYAKHLTGQALIDYINNNQPYFTISVVLQANHSSMTYEEFKSRLMDVKYLTKCTNIRKIKESASNEKIPDRFDAREKWRDCESIRTIRDQANCGSCWAVSAASVMSDRLCIRSKGKIQKIVSDADILSCCGSFCGNGYV</sequence>
<gene>
    <name evidence="7" type="ORF">SVUK_LOCUS3679</name>
</gene>
<keyword evidence="5" id="KW-1133">Transmembrane helix</keyword>
<protein>
    <recommendedName>
        <fullName evidence="6">Peptidase C1A papain C-terminal domain-containing protein</fullName>
    </recommendedName>
</protein>
<evidence type="ECO:0000256" key="2">
    <source>
        <dbReference type="ARBA" id="ARBA00022670"/>
    </source>
</evidence>
<dbReference type="Proteomes" id="UP000270094">
    <property type="component" value="Unassembled WGS sequence"/>
</dbReference>
<keyword evidence="5" id="KW-0812">Transmembrane</keyword>
<evidence type="ECO:0000259" key="6">
    <source>
        <dbReference type="Pfam" id="PF00112"/>
    </source>
</evidence>
<evidence type="ECO:0000256" key="4">
    <source>
        <dbReference type="ARBA" id="ARBA00022807"/>
    </source>
</evidence>
<comment type="similarity">
    <text evidence="1">Belongs to the peptidase C1 family.</text>
</comment>
<evidence type="ECO:0000256" key="1">
    <source>
        <dbReference type="ARBA" id="ARBA00008455"/>
    </source>
</evidence>